<evidence type="ECO:0000256" key="1">
    <source>
        <dbReference type="SAM" id="Phobius"/>
    </source>
</evidence>
<sequence>MDSATMGIVISVVLGIVCIPCGVFLGLIPMKADQVTTKQSRASQMMCFIIALVFIGLLIAGRDLETWAIVIGLVIGFAIGKIPPFHVWALAKWPFLEPKKPAPKAKRVKKAKRK</sequence>
<feature type="transmembrane region" description="Helical" evidence="1">
    <location>
        <begin position="6"/>
        <end position="30"/>
    </location>
</feature>
<organism evidence="3 4">
    <name type="scientific">Bifidobacterium myosotis</name>
    <dbReference type="NCBI Taxonomy" id="1630166"/>
    <lineage>
        <taxon>Bacteria</taxon>
        <taxon>Bacillati</taxon>
        <taxon>Actinomycetota</taxon>
        <taxon>Actinomycetes</taxon>
        <taxon>Bifidobacteriales</taxon>
        <taxon>Bifidobacteriaceae</taxon>
        <taxon>Bifidobacterium</taxon>
    </lineage>
</organism>
<feature type="transmembrane region" description="Helical" evidence="1">
    <location>
        <begin position="42"/>
        <end position="61"/>
    </location>
</feature>
<gene>
    <name evidence="3" type="ORF">BMYO_0393</name>
    <name evidence="2" type="ORF">EMO91_01280</name>
</gene>
<accession>A0A261FPM2</accession>
<dbReference type="Proteomes" id="UP000410049">
    <property type="component" value="Unassembled WGS sequence"/>
</dbReference>
<comment type="caution">
    <text evidence="3">The sequence shown here is derived from an EMBL/GenBank/DDBJ whole genome shotgun (WGS) entry which is preliminary data.</text>
</comment>
<evidence type="ECO:0000313" key="4">
    <source>
        <dbReference type="Proteomes" id="UP000216871"/>
    </source>
</evidence>
<evidence type="ECO:0000313" key="2">
    <source>
        <dbReference type="EMBL" id="KAA8829649.1"/>
    </source>
</evidence>
<keyword evidence="1" id="KW-0812">Transmembrane</keyword>
<keyword evidence="4" id="KW-1185">Reference proteome</keyword>
<dbReference type="RefSeq" id="WP_094666928.1">
    <property type="nucleotide sequence ID" value="NZ_MWWW01000004.1"/>
</dbReference>
<keyword evidence="1" id="KW-1133">Transmembrane helix</keyword>
<reference evidence="3 4" key="1">
    <citation type="journal article" date="2017" name="BMC Genomics">
        <title>Comparative genomic and phylogenomic analyses of the Bifidobacteriaceae family.</title>
        <authorList>
            <person name="Lugli G.A."/>
            <person name="Milani C."/>
            <person name="Turroni F."/>
            <person name="Duranti S."/>
            <person name="Mancabelli L."/>
            <person name="Mangifesta M."/>
            <person name="Ferrario C."/>
            <person name="Modesto M."/>
            <person name="Mattarelli P."/>
            <person name="Jiri K."/>
            <person name="van Sinderen D."/>
            <person name="Ventura M."/>
        </authorList>
    </citation>
    <scope>NUCLEOTIDE SEQUENCE [LARGE SCALE GENOMIC DNA]</scope>
    <source>
        <strain evidence="3 4">DSM 100196</strain>
    </source>
</reference>
<evidence type="ECO:0000313" key="3">
    <source>
        <dbReference type="EMBL" id="OZG61094.1"/>
    </source>
</evidence>
<name>A0A261FPM2_9BIFI</name>
<dbReference type="Proteomes" id="UP000216871">
    <property type="component" value="Unassembled WGS sequence"/>
</dbReference>
<evidence type="ECO:0000313" key="5">
    <source>
        <dbReference type="Proteomes" id="UP000410049"/>
    </source>
</evidence>
<proteinExistence type="predicted"/>
<keyword evidence="1" id="KW-0472">Membrane</keyword>
<dbReference type="OrthoDB" id="3233512at2"/>
<feature type="transmembrane region" description="Helical" evidence="1">
    <location>
        <begin position="67"/>
        <end position="91"/>
    </location>
</feature>
<dbReference type="EMBL" id="MWWW01000004">
    <property type="protein sequence ID" value="OZG61094.1"/>
    <property type="molecule type" value="Genomic_DNA"/>
</dbReference>
<reference evidence="2 5" key="2">
    <citation type="journal article" date="2019" name="Syst. Appl. Microbiol.">
        <title>Characterization of Bifidobacterium species in feaces of the Egyptian fruit bat: Description of B. vespertilionis sp. nov. and B. rousetti sp. nov.</title>
        <authorList>
            <person name="Modesto M."/>
            <person name="Satti M."/>
            <person name="Watanabe K."/>
            <person name="Puglisi E."/>
            <person name="Morelli L."/>
            <person name="Huang C.-H."/>
            <person name="Liou J.-S."/>
            <person name="Miyashita M."/>
            <person name="Tamura T."/>
            <person name="Saito S."/>
            <person name="Mori K."/>
            <person name="Huang L."/>
            <person name="Sciavilla P."/>
            <person name="Sandri C."/>
            <person name="Spiezio C."/>
            <person name="Vitali F."/>
            <person name="Cavalieri D."/>
            <person name="Perpetuini G."/>
            <person name="Tofalo R."/>
            <person name="Bonetti A."/>
            <person name="Arita M."/>
            <person name="Mattarelli P."/>
        </authorList>
    </citation>
    <scope>NUCLEOTIDE SEQUENCE [LARGE SCALE GENOMIC DNA]</scope>
    <source>
        <strain evidence="2 5">RST17</strain>
    </source>
</reference>
<dbReference type="AlphaFoldDB" id="A0A261FPM2"/>
<protein>
    <submittedName>
        <fullName evidence="3">Uncharacterized protein</fullName>
    </submittedName>
</protein>
<dbReference type="EMBL" id="RZUH01000001">
    <property type="protein sequence ID" value="KAA8829649.1"/>
    <property type="molecule type" value="Genomic_DNA"/>
</dbReference>